<name>X1LKI1_9ZZZZ</name>
<dbReference type="AlphaFoldDB" id="X1LKI1"/>
<dbReference type="Gene3D" id="3.30.700.10">
    <property type="entry name" value="Glycoprotein, Type 4 Pilin"/>
    <property type="match status" value="1"/>
</dbReference>
<comment type="caution">
    <text evidence="1">The sequence shown here is derived from an EMBL/GenBank/DDBJ whole genome shotgun (WGS) entry which is preliminary data.</text>
</comment>
<gene>
    <name evidence="1" type="ORF">S06H3_36950</name>
</gene>
<evidence type="ECO:0000313" key="1">
    <source>
        <dbReference type="EMBL" id="GAI19882.1"/>
    </source>
</evidence>
<reference evidence="1" key="1">
    <citation type="journal article" date="2014" name="Front. Microbiol.">
        <title>High frequency of phylogenetically diverse reductive dehalogenase-homologous genes in deep subseafloor sedimentary metagenomes.</title>
        <authorList>
            <person name="Kawai M."/>
            <person name="Futagami T."/>
            <person name="Toyoda A."/>
            <person name="Takaki Y."/>
            <person name="Nishi S."/>
            <person name="Hori S."/>
            <person name="Arai W."/>
            <person name="Tsubouchi T."/>
            <person name="Morono Y."/>
            <person name="Uchiyama I."/>
            <person name="Ito T."/>
            <person name="Fujiyama A."/>
            <person name="Inagaki F."/>
            <person name="Takami H."/>
        </authorList>
    </citation>
    <scope>NUCLEOTIDE SEQUENCE</scope>
    <source>
        <strain evidence="1">Expedition CK06-06</strain>
    </source>
</reference>
<protein>
    <submittedName>
        <fullName evidence="1">Uncharacterized protein</fullName>
    </submittedName>
</protein>
<dbReference type="EMBL" id="BARV01022402">
    <property type="protein sequence ID" value="GAI19882.1"/>
    <property type="molecule type" value="Genomic_DNA"/>
</dbReference>
<proteinExistence type="predicted"/>
<organism evidence="1">
    <name type="scientific">marine sediment metagenome</name>
    <dbReference type="NCBI Taxonomy" id="412755"/>
    <lineage>
        <taxon>unclassified sequences</taxon>
        <taxon>metagenomes</taxon>
        <taxon>ecological metagenomes</taxon>
    </lineage>
</organism>
<accession>X1LKI1</accession>
<sequence length="80" mass="9633">MPFDLVKKMENWTMENYPEKEGELHICLKELLDKKYIDNIPEKDPWGKPYYYFGDENTYILTCISKEPIIKYSNGEYISK</sequence>